<protein>
    <submittedName>
        <fullName evidence="1">Uncharacterized protein</fullName>
    </submittedName>
</protein>
<dbReference type="InterPro" id="IPR043129">
    <property type="entry name" value="ATPase_NBD"/>
</dbReference>
<dbReference type="PANTHER" id="PTHR14187:SF5">
    <property type="entry name" value="HEAT SHOCK 70 KDA PROTEIN 12A"/>
    <property type="match status" value="1"/>
</dbReference>
<dbReference type="PANTHER" id="PTHR14187">
    <property type="entry name" value="ALPHA KINASE/ELONGATION FACTOR 2 KINASE"/>
    <property type="match status" value="1"/>
</dbReference>
<dbReference type="SUPFAM" id="SSF53067">
    <property type="entry name" value="Actin-like ATPase domain"/>
    <property type="match status" value="2"/>
</dbReference>
<organism evidence="1 2">
    <name type="scientific">Agaricus bisporus var. burnettii</name>
    <dbReference type="NCBI Taxonomy" id="192524"/>
    <lineage>
        <taxon>Eukaryota</taxon>
        <taxon>Fungi</taxon>
        <taxon>Dikarya</taxon>
        <taxon>Basidiomycota</taxon>
        <taxon>Agaricomycotina</taxon>
        <taxon>Agaricomycetes</taxon>
        <taxon>Agaricomycetidae</taxon>
        <taxon>Agaricales</taxon>
        <taxon>Agaricineae</taxon>
        <taxon>Agaricaceae</taxon>
        <taxon>Agaricus</taxon>
    </lineage>
</organism>
<comment type="caution">
    <text evidence="1">The sequence shown here is derived from an EMBL/GenBank/DDBJ whole genome shotgun (WGS) entry which is preliminary data.</text>
</comment>
<dbReference type="CDD" id="cd10170">
    <property type="entry name" value="ASKHA_NBD_HSP70"/>
    <property type="match status" value="1"/>
</dbReference>
<dbReference type="Proteomes" id="UP000629468">
    <property type="component" value="Unassembled WGS sequence"/>
</dbReference>
<evidence type="ECO:0000313" key="1">
    <source>
        <dbReference type="EMBL" id="KAF7760149.1"/>
    </source>
</evidence>
<dbReference type="Gene3D" id="3.30.420.40">
    <property type="match status" value="1"/>
</dbReference>
<accession>A0A8H7EVG6</accession>
<dbReference type="AlphaFoldDB" id="A0A8H7EVG6"/>
<dbReference type="EMBL" id="JABXXO010000015">
    <property type="protein sequence ID" value="KAF7760149.1"/>
    <property type="molecule type" value="Genomic_DNA"/>
</dbReference>
<evidence type="ECO:0000313" key="2">
    <source>
        <dbReference type="Proteomes" id="UP000629468"/>
    </source>
</evidence>
<sequence length="595" mass="66832">MPTRKPYAGTERKLVLAFDVGTTFSGISYSILDPGLVPNLHPVTRFPGRSQSGGDAKVPTVIYYDQVGGVGAIGAETEREDMDTLAEEYHWVKAEWFKLHLRPKTRATTGISEELPPLPPRKTAIDLFADFFKYMKQCAKKYIEETHPLVGSNLWGLGNEVYILSHPNGWEGAQQTLMRDAAVRAGLVPATREGRERITFVTEGEASLNFCVDKGLMNESIQSGNGVTIVDAGGGTLDISTYARKSTVEHEYEEIVASQCHFKGSIFVTRAAATYLNEYLWDSNFHEDVKYMVDKFDKATKLGFRTPKDPQYIKFGNVRDKDPKRNIRAGQLRLDGHVIANFFEPSIRCIVDAVIEQKRLASKPVATVFLVGGFAASDYLFSELEQRLMRHGFKVCRPDPHLNKAVPDGSIAGYLRPTVRGRVSKYTYGARCSLWYNHLCPEHTKRKKECYTDYDGHTLLPGGFLSILEKNTHVSESKEFRASFIKGILRKEMIAKAAVEQVTCYRGTVVKQEFVDQDPKNFHDVFAVRADLTNLIAGLQPCVGKKGIVHFKLEYEIIILFGLAEFKAQLAWKENGVEKRGPAEILFDTGIEYEE</sequence>
<gene>
    <name evidence="1" type="ORF">Agabi119p4_10825</name>
</gene>
<proteinExistence type="predicted"/>
<reference evidence="1 2" key="1">
    <citation type="journal article" name="Sci. Rep.">
        <title>Telomere-to-telomere assembled and centromere annotated genomes of the two main subspecies of the button mushroom Agaricus bisporus reveal especially polymorphic chromosome ends.</title>
        <authorList>
            <person name="Sonnenberg A.S.M."/>
            <person name="Sedaghat-Telgerd N."/>
            <person name="Lavrijssen B."/>
            <person name="Ohm R.A."/>
            <person name="Hendrickx P.M."/>
            <person name="Scholtmeijer K."/>
            <person name="Baars J.J.P."/>
            <person name="van Peer A."/>
        </authorList>
    </citation>
    <scope>NUCLEOTIDE SEQUENCE [LARGE SCALE GENOMIC DNA]</scope>
    <source>
        <strain evidence="1 2">H119_p4</strain>
    </source>
</reference>
<name>A0A8H7EVG6_AGABI</name>